<sequence length="379" mass="38985">MHPMLKPALRRGWRSRDTIQFGVARAHAVVMGPVDTATGSFLELLDGTRGLPLLRQEARAIGLPEGRADALVDRLAAAGLLDEPRDGGEPAAALDRLRPDAGALSVLHPEPGAAARLLAARRAMRVQVRGAGRVGAAVAAALSGSGIGRVDVVDGGRVEPWDVAPGGLSAEQIGERRDVAARRVVRQTAPGPLPRRSVRERTCAEEQVPSGEPGLALVVIAPRDGLAAYAPDPESAQPLLASGTPHLYAGVLEATGVVGPLVVPGMTPCAGCAAAGRAEREPVWPRMLAQWRSGRRRTAPACDAALAMVVAGLTAVQALAFLDGRPSGGAGVRWELALPSLVWEARPVVAHPGCGCGAAGEEDAVYASAAEAPHATMSG</sequence>
<dbReference type="AlphaFoldDB" id="G2NXZ4"/>
<protein>
    <submittedName>
        <fullName evidence="2">UBA/THIF-type NAD/FAD binding protein</fullName>
    </submittedName>
</protein>
<dbReference type="EMBL" id="CP002994">
    <property type="protein sequence ID" value="AEM81251.1"/>
    <property type="molecule type" value="Genomic_DNA"/>
</dbReference>
<organism evidence="2 3">
    <name type="scientific">Streptomyces violaceusniger (strain Tu 4113)</name>
    <dbReference type="NCBI Taxonomy" id="653045"/>
    <lineage>
        <taxon>Bacteria</taxon>
        <taxon>Bacillati</taxon>
        <taxon>Actinomycetota</taxon>
        <taxon>Actinomycetes</taxon>
        <taxon>Kitasatosporales</taxon>
        <taxon>Streptomycetaceae</taxon>
        <taxon>Streptomyces</taxon>
        <taxon>Streptomyces violaceusniger group</taxon>
    </lineage>
</organism>
<accession>G2NXZ4</accession>
<proteinExistence type="predicted"/>
<dbReference type="InterPro" id="IPR035985">
    <property type="entry name" value="Ubiquitin-activating_enz"/>
</dbReference>
<dbReference type="KEGG" id="svl:Strvi_1511"/>
<dbReference type="Gene3D" id="3.40.50.720">
    <property type="entry name" value="NAD(P)-binding Rossmann-like Domain"/>
    <property type="match status" value="1"/>
</dbReference>
<evidence type="ECO:0000313" key="2">
    <source>
        <dbReference type="EMBL" id="AEM81251.1"/>
    </source>
</evidence>
<dbReference type="GO" id="GO:0008641">
    <property type="term" value="F:ubiquitin-like modifier activating enzyme activity"/>
    <property type="evidence" value="ECO:0007669"/>
    <property type="project" value="InterPro"/>
</dbReference>
<dbReference type="eggNOG" id="COG0476">
    <property type="taxonomic scope" value="Bacteria"/>
</dbReference>
<reference evidence="2" key="1">
    <citation type="submission" date="2011-08" db="EMBL/GenBank/DDBJ databases">
        <title>Complete sequence of chromosome of Streptomyces violaceusniger Tu 4113.</title>
        <authorList>
            <consortium name="US DOE Joint Genome Institute"/>
            <person name="Lucas S."/>
            <person name="Han J."/>
            <person name="Lapidus A."/>
            <person name="Cheng J.-F."/>
            <person name="Goodwin L."/>
            <person name="Pitluck S."/>
            <person name="Peters L."/>
            <person name="Ivanova N."/>
            <person name="Daligault H."/>
            <person name="Detter J.C."/>
            <person name="Han C."/>
            <person name="Tapia R."/>
            <person name="Land M."/>
            <person name="Hauser L."/>
            <person name="Kyrpides N."/>
            <person name="Ivanova N."/>
            <person name="Pagani I."/>
            <person name="Hagen A."/>
            <person name="Katz L."/>
            <person name="Fiedler H.-P."/>
            <person name="Keasling J."/>
            <person name="Fortman J."/>
            <person name="Woyke T."/>
        </authorList>
    </citation>
    <scope>NUCLEOTIDE SEQUENCE [LARGE SCALE GENOMIC DNA]</scope>
    <source>
        <strain evidence="2">Tu 4113</strain>
    </source>
</reference>
<feature type="domain" description="THIF-type NAD/FAD binding fold" evidence="1">
    <location>
        <begin position="122"/>
        <end position="355"/>
    </location>
</feature>
<name>G2NXZ4_STRV4</name>
<evidence type="ECO:0000313" key="3">
    <source>
        <dbReference type="Proteomes" id="UP000008703"/>
    </source>
</evidence>
<dbReference type="RefSeq" id="WP_014054762.1">
    <property type="nucleotide sequence ID" value="NC_015957.1"/>
</dbReference>
<dbReference type="Pfam" id="PF00899">
    <property type="entry name" value="ThiF"/>
    <property type="match status" value="1"/>
</dbReference>
<gene>
    <name evidence="2" type="ORF">Strvi_1511</name>
</gene>
<dbReference type="InterPro" id="IPR000594">
    <property type="entry name" value="ThiF_NAD_FAD-bd"/>
</dbReference>
<dbReference type="HOGENOM" id="CLU_042635_0_0_11"/>
<dbReference type="Proteomes" id="UP000008703">
    <property type="component" value="Chromosome"/>
</dbReference>
<keyword evidence="3" id="KW-1185">Reference proteome</keyword>
<evidence type="ECO:0000259" key="1">
    <source>
        <dbReference type="Pfam" id="PF00899"/>
    </source>
</evidence>
<dbReference type="SUPFAM" id="SSF69572">
    <property type="entry name" value="Activating enzymes of the ubiquitin-like proteins"/>
    <property type="match status" value="1"/>
</dbReference>